<reference evidence="2 3" key="1">
    <citation type="journal article" date="2023" name="Arcadia Sci">
        <title>De novo assembly of a long-read Amblyomma americanum tick genome.</title>
        <authorList>
            <person name="Chou S."/>
            <person name="Poskanzer K.E."/>
            <person name="Rollins M."/>
            <person name="Thuy-Boun P.S."/>
        </authorList>
    </citation>
    <scope>NUCLEOTIDE SEQUENCE [LARGE SCALE GENOMIC DNA]</scope>
    <source>
        <strain evidence="2">F_SG_1</strain>
        <tissue evidence="2">Salivary glands</tissue>
    </source>
</reference>
<name>A0AAQ4FHH2_AMBAM</name>
<evidence type="ECO:0000313" key="3">
    <source>
        <dbReference type="Proteomes" id="UP001321473"/>
    </source>
</evidence>
<dbReference type="EMBL" id="JARKHS020002949">
    <property type="protein sequence ID" value="KAK8786151.1"/>
    <property type="molecule type" value="Genomic_DNA"/>
</dbReference>
<feature type="compositionally biased region" description="Low complexity" evidence="1">
    <location>
        <begin position="24"/>
        <end position="57"/>
    </location>
</feature>
<feature type="compositionally biased region" description="Basic and acidic residues" evidence="1">
    <location>
        <begin position="131"/>
        <end position="141"/>
    </location>
</feature>
<accession>A0AAQ4FHH2</accession>
<dbReference type="AlphaFoldDB" id="A0AAQ4FHH2"/>
<keyword evidence="3" id="KW-1185">Reference proteome</keyword>
<proteinExistence type="predicted"/>
<dbReference type="Proteomes" id="UP001321473">
    <property type="component" value="Unassembled WGS sequence"/>
</dbReference>
<comment type="caution">
    <text evidence="2">The sequence shown here is derived from an EMBL/GenBank/DDBJ whole genome shotgun (WGS) entry which is preliminary data.</text>
</comment>
<gene>
    <name evidence="2" type="ORF">V5799_007485</name>
</gene>
<organism evidence="2 3">
    <name type="scientific">Amblyomma americanum</name>
    <name type="common">Lone star tick</name>
    <dbReference type="NCBI Taxonomy" id="6943"/>
    <lineage>
        <taxon>Eukaryota</taxon>
        <taxon>Metazoa</taxon>
        <taxon>Ecdysozoa</taxon>
        <taxon>Arthropoda</taxon>
        <taxon>Chelicerata</taxon>
        <taxon>Arachnida</taxon>
        <taxon>Acari</taxon>
        <taxon>Parasitiformes</taxon>
        <taxon>Ixodida</taxon>
        <taxon>Ixodoidea</taxon>
        <taxon>Ixodidae</taxon>
        <taxon>Amblyomminae</taxon>
        <taxon>Amblyomma</taxon>
    </lineage>
</organism>
<evidence type="ECO:0000313" key="2">
    <source>
        <dbReference type="EMBL" id="KAK8786151.1"/>
    </source>
</evidence>
<sequence>MYGEKIYQCAVPNVFESCKRCSRRASGSSVRSQASQRSAASNRSGSVSRGGSRQQARAKTAHNGSAAAASGTEGEEEDERVPPAPPPATVGGGQQRQPHEPVRRAASSPLDAADAGAPPEQPITRPLRSHLSQDLRDKEATGYDTAATLD</sequence>
<protein>
    <submittedName>
        <fullName evidence="2">Uncharacterized protein</fullName>
    </submittedName>
</protein>
<evidence type="ECO:0000256" key="1">
    <source>
        <dbReference type="SAM" id="MobiDB-lite"/>
    </source>
</evidence>
<feature type="region of interest" description="Disordered" evidence="1">
    <location>
        <begin position="20"/>
        <end position="150"/>
    </location>
</feature>